<protein>
    <submittedName>
        <fullName evidence="1">Uncharacterized protein</fullName>
    </submittedName>
</protein>
<dbReference type="RefSeq" id="WP_069980502.1">
    <property type="nucleotide sequence ID" value="NZ_CP017269.1"/>
</dbReference>
<keyword evidence="2" id="KW-1185">Reference proteome</keyword>
<evidence type="ECO:0000313" key="1">
    <source>
        <dbReference type="EMBL" id="AOT72187.1"/>
    </source>
</evidence>
<dbReference type="AlphaFoldDB" id="A0A1D8GMS4"/>
<organism evidence="1 2">
    <name type="scientific">Geosporobacter ferrireducens</name>
    <dbReference type="NCBI Taxonomy" id="1424294"/>
    <lineage>
        <taxon>Bacteria</taxon>
        <taxon>Bacillati</taxon>
        <taxon>Bacillota</taxon>
        <taxon>Clostridia</taxon>
        <taxon>Peptostreptococcales</taxon>
        <taxon>Thermotaleaceae</taxon>
        <taxon>Geosporobacter</taxon>
    </lineage>
</organism>
<reference evidence="1 2" key="1">
    <citation type="submission" date="2016-09" db="EMBL/GenBank/DDBJ databases">
        <title>Genomic analysis reveals versatility of anaerobic energy metabolism of Geosporobacter ferrireducens IRF9 of phylum Firmicutes.</title>
        <authorList>
            <person name="Kim S.-J."/>
        </authorList>
    </citation>
    <scope>NUCLEOTIDE SEQUENCE [LARGE SCALE GENOMIC DNA]</scope>
    <source>
        <strain evidence="1 2">IRF9</strain>
    </source>
</reference>
<proteinExistence type="predicted"/>
<evidence type="ECO:0000313" key="2">
    <source>
        <dbReference type="Proteomes" id="UP000095743"/>
    </source>
</evidence>
<dbReference type="KEGG" id="gfe:Gferi_23170"/>
<dbReference type="EMBL" id="CP017269">
    <property type="protein sequence ID" value="AOT72187.1"/>
    <property type="molecule type" value="Genomic_DNA"/>
</dbReference>
<dbReference type="OrthoDB" id="1754982at2"/>
<dbReference type="Proteomes" id="UP000095743">
    <property type="component" value="Chromosome"/>
</dbReference>
<sequence>MKRYTKIVEMMGYYFTRELEKKKHHKNKIREMKEETVAKFFLEGDTEILVYLEESGREILITPESDPQDIKKYLGDKFLEK</sequence>
<gene>
    <name evidence="1" type="ORF">Gferi_23170</name>
</gene>
<accession>A0A1D8GMS4</accession>
<name>A0A1D8GMS4_9FIRM</name>